<sequence length="171" mass="19148">MKNMSTLLWLLSFMLHGVLLYAVIILYTKLAALKETERQQKKILEETENTLAAFLLELKEENEKLIEHPIDLSAGKDRAGQEKKTPQSSGEKAETAPEPEETPIPAHIQGLISEVEQAEDSMNSGGRSFEDQVIELYDQGFSAGEIARKLKSGKTEIELFLKFRAKAVKDS</sequence>
<dbReference type="InterPro" id="IPR046118">
    <property type="entry name" value="DUF6115"/>
</dbReference>
<keyword evidence="4" id="KW-0282">Flagellum</keyword>
<dbReference type="Proteomes" id="UP000006867">
    <property type="component" value="Chromosome"/>
</dbReference>
<keyword evidence="3" id="KW-0812">Transmembrane</keyword>
<evidence type="ECO:0000256" key="1">
    <source>
        <dbReference type="SAM" id="Coils"/>
    </source>
</evidence>
<reference evidence="4 5" key="1">
    <citation type="journal article" date="2011" name="Front. Microbiol.">
        <title>Genomic signatures of strain selection and enhancement in Bacillus atrophaeus var. globigii, a historical biowarfare simulant.</title>
        <authorList>
            <person name="Gibbons H.S."/>
            <person name="Broomall S.M."/>
            <person name="McNew L.A."/>
            <person name="Daligault H."/>
            <person name="Chapman C."/>
            <person name="Bruce D."/>
            <person name="Karavis M."/>
            <person name="Krepps M."/>
            <person name="McGregor P.A."/>
            <person name="Hong C."/>
            <person name="Park K.H."/>
            <person name="Akmal A."/>
            <person name="Feldman A."/>
            <person name="Lin J.S."/>
            <person name="Chang W.E."/>
            <person name="Higgs B.W."/>
            <person name="Demirev P."/>
            <person name="Lindquist J."/>
            <person name="Liem A."/>
            <person name="Fochler E."/>
            <person name="Read T.D."/>
            <person name="Tapia R."/>
            <person name="Johnson S."/>
            <person name="Bishop-Lilly K.A."/>
            <person name="Detter C."/>
            <person name="Han C."/>
            <person name="Sozhamannan S."/>
            <person name="Rosenzweig C.N."/>
            <person name="Skowronski E.W."/>
        </authorList>
    </citation>
    <scope>NUCLEOTIDE SEQUENCE [LARGE SCALE GENOMIC DNA]</scope>
    <source>
        <strain evidence="4 5">1942</strain>
    </source>
</reference>
<organism evidence="4 5">
    <name type="scientific">Bacillus atrophaeus (strain 1942)</name>
    <dbReference type="NCBI Taxonomy" id="720555"/>
    <lineage>
        <taxon>Bacteria</taxon>
        <taxon>Bacillati</taxon>
        <taxon>Bacillota</taxon>
        <taxon>Bacilli</taxon>
        <taxon>Bacillales</taxon>
        <taxon>Bacillaceae</taxon>
        <taxon>Bacillus</taxon>
    </lineage>
</organism>
<proteinExistence type="predicted"/>
<keyword evidence="1" id="KW-0175">Coiled coil</keyword>
<evidence type="ECO:0000256" key="3">
    <source>
        <dbReference type="SAM" id="Phobius"/>
    </source>
</evidence>
<dbReference type="EMBL" id="CP002207">
    <property type="protein sequence ID" value="ADP32162.1"/>
    <property type="molecule type" value="Genomic_DNA"/>
</dbReference>
<feature type="coiled-coil region" evidence="1">
    <location>
        <begin position="30"/>
        <end position="64"/>
    </location>
</feature>
<keyword evidence="5" id="KW-1185">Reference proteome</keyword>
<accession>A0ABN3ZCE7</accession>
<protein>
    <submittedName>
        <fullName evidence="4">Coupling factor for flagellin transcription and translation</fullName>
    </submittedName>
</protein>
<keyword evidence="4" id="KW-0966">Cell projection</keyword>
<evidence type="ECO:0000313" key="4">
    <source>
        <dbReference type="EMBL" id="ADP32162.1"/>
    </source>
</evidence>
<dbReference type="Pfam" id="PF19610">
    <property type="entry name" value="DUF6115"/>
    <property type="match status" value="1"/>
</dbReference>
<keyword evidence="3" id="KW-1133">Transmembrane helix</keyword>
<name>A0ABN3ZCE7_BACA1</name>
<keyword evidence="4" id="KW-0969">Cilium</keyword>
<gene>
    <name evidence="4" type="ordered locus">BATR1942_06040</name>
</gene>
<feature type="compositionally biased region" description="Basic and acidic residues" evidence="2">
    <location>
        <begin position="69"/>
        <end position="95"/>
    </location>
</feature>
<evidence type="ECO:0000313" key="5">
    <source>
        <dbReference type="Proteomes" id="UP000006867"/>
    </source>
</evidence>
<evidence type="ECO:0000256" key="2">
    <source>
        <dbReference type="SAM" id="MobiDB-lite"/>
    </source>
</evidence>
<feature type="region of interest" description="Disordered" evidence="2">
    <location>
        <begin position="69"/>
        <end position="105"/>
    </location>
</feature>
<keyword evidence="3" id="KW-0472">Membrane</keyword>
<feature type="transmembrane region" description="Helical" evidence="3">
    <location>
        <begin position="6"/>
        <end position="28"/>
    </location>
</feature>